<sequence>MQKGYRLAPEPLHRPCVAHNLQSHRCAVRAAAARDRPYYNNSPQHSSGFLLSKEANKELLASKTVAELKVAFESNADYHDNISIATTWVRLGRLVRSGNRRQGQAFARDIMGKTLSYISNKMDVRQLANVVWGVGQLGLDLGEEKLGPYLVHQLEERAQELFSRTSTADPDISQLCFGVSIQPRAWSQDFLERLVEWTVQSLDGEDCRLVCDACKGIAKLAINRGIRLNEQQRGRLASMVESVVDPDGDEYMAESVPGLLFGAATLQLPLAPETVRQLHDLAVSMPLPLARRKGGINVAGCLFRCTQLGYQPDSTQVQLWAQRLLDDALGPGKGSREDAFGWTVHALSTCRNYVPPPELKQRLAAEADKLARRKDVAKPSQQTRLAVAARNWKVRLPTPPGGWPATQV</sequence>
<gene>
    <name evidence="1" type="primary">PLEST008355</name>
    <name evidence="1" type="ORF">PLESTB_001503800</name>
</gene>
<dbReference type="AlphaFoldDB" id="A0A9W6F7R4"/>
<reference evidence="1 2" key="1">
    <citation type="journal article" date="2023" name="Commun. Biol.">
        <title>Reorganization of the ancestral sex-determining regions during the evolution of trioecy in Pleodorina starrii.</title>
        <authorList>
            <person name="Takahashi K."/>
            <person name="Suzuki S."/>
            <person name="Kawai-Toyooka H."/>
            <person name="Yamamoto K."/>
            <person name="Hamaji T."/>
            <person name="Ootsuki R."/>
            <person name="Yamaguchi H."/>
            <person name="Kawachi M."/>
            <person name="Higashiyama T."/>
            <person name="Nozaki H."/>
        </authorList>
    </citation>
    <scope>NUCLEOTIDE SEQUENCE [LARGE SCALE GENOMIC DNA]</scope>
    <source>
        <strain evidence="1 2">NIES-4479</strain>
    </source>
</reference>
<protein>
    <submittedName>
        <fullName evidence="1">Uncharacterized protein</fullName>
    </submittedName>
</protein>
<dbReference type="Proteomes" id="UP001165080">
    <property type="component" value="Unassembled WGS sequence"/>
</dbReference>
<comment type="caution">
    <text evidence="1">The sequence shown here is derived from an EMBL/GenBank/DDBJ whole genome shotgun (WGS) entry which is preliminary data.</text>
</comment>
<evidence type="ECO:0000313" key="2">
    <source>
        <dbReference type="Proteomes" id="UP001165080"/>
    </source>
</evidence>
<organism evidence="1 2">
    <name type="scientific">Pleodorina starrii</name>
    <dbReference type="NCBI Taxonomy" id="330485"/>
    <lineage>
        <taxon>Eukaryota</taxon>
        <taxon>Viridiplantae</taxon>
        <taxon>Chlorophyta</taxon>
        <taxon>core chlorophytes</taxon>
        <taxon>Chlorophyceae</taxon>
        <taxon>CS clade</taxon>
        <taxon>Chlamydomonadales</taxon>
        <taxon>Volvocaceae</taxon>
        <taxon>Pleodorina</taxon>
    </lineage>
</organism>
<proteinExistence type="predicted"/>
<accession>A0A9W6F7R4</accession>
<dbReference type="OrthoDB" id="549599at2759"/>
<name>A0A9W6F7R4_9CHLO</name>
<keyword evidence="2" id="KW-1185">Reference proteome</keyword>
<dbReference type="EMBL" id="BRXU01000028">
    <property type="protein sequence ID" value="GLC59592.1"/>
    <property type="molecule type" value="Genomic_DNA"/>
</dbReference>
<evidence type="ECO:0000313" key="1">
    <source>
        <dbReference type="EMBL" id="GLC59592.1"/>
    </source>
</evidence>